<dbReference type="OrthoDB" id="4279667at2"/>
<evidence type="ECO:0000313" key="1">
    <source>
        <dbReference type="EMBL" id="GES27967.1"/>
    </source>
</evidence>
<dbReference type="GeneID" id="96749638"/>
<accession>A0A5J4L0P9</accession>
<comment type="caution">
    <text evidence="1">The sequence shown here is derived from an EMBL/GenBank/DDBJ whole genome shotgun (WGS) entry which is preliminary data.</text>
</comment>
<proteinExistence type="predicted"/>
<dbReference type="RefSeq" id="WP_086716776.1">
    <property type="nucleotide sequence ID" value="NZ_BLAG01000004.1"/>
</dbReference>
<protein>
    <submittedName>
        <fullName evidence="1">Uncharacterized protein</fullName>
    </submittedName>
</protein>
<evidence type="ECO:0000313" key="2">
    <source>
        <dbReference type="Proteomes" id="UP000325598"/>
    </source>
</evidence>
<dbReference type="EMBL" id="BLAG01000004">
    <property type="protein sequence ID" value="GES27967.1"/>
    <property type="molecule type" value="Genomic_DNA"/>
</dbReference>
<dbReference type="Proteomes" id="UP000325598">
    <property type="component" value="Unassembled WGS sequence"/>
</dbReference>
<name>A0A5J4L0P9_9ACTN</name>
<gene>
    <name evidence="1" type="ORF">San01_04540</name>
</gene>
<keyword evidence="2" id="KW-1185">Reference proteome</keyword>
<sequence length="140" mass="15655">MRIVVTVEDPEPGFLNKFTALLAEHGAKVELDTTWTVERATRYYRELPPRAQDIVRLAAIQDGLVKADELRKDGDGSLRGHSGALKRTLERGVRNGWWPEGMKPPIEPQGPGFGKVQGYLMPLELVDIFSAATDKTEKRN</sequence>
<dbReference type="AlphaFoldDB" id="A0A5J4L0P9"/>
<reference evidence="1 2" key="1">
    <citation type="submission" date="2019-10" db="EMBL/GenBank/DDBJ databases">
        <title>Whole genome shotgun sequence of Streptomyces angustmyceticus NBRC 3934.</title>
        <authorList>
            <person name="Hosoyama A."/>
            <person name="Ichikawa N."/>
            <person name="Kimura A."/>
            <person name="Kitahashi Y."/>
            <person name="Komaki H."/>
            <person name="Uohara A."/>
        </authorList>
    </citation>
    <scope>NUCLEOTIDE SEQUENCE [LARGE SCALE GENOMIC DNA]</scope>
    <source>
        <strain evidence="1 2">NBRC 3934</strain>
    </source>
</reference>
<organism evidence="1 2">
    <name type="scientific">Streptomyces angustmyceticus</name>
    <dbReference type="NCBI Taxonomy" id="285578"/>
    <lineage>
        <taxon>Bacteria</taxon>
        <taxon>Bacillati</taxon>
        <taxon>Actinomycetota</taxon>
        <taxon>Actinomycetes</taxon>
        <taxon>Kitasatosporales</taxon>
        <taxon>Streptomycetaceae</taxon>
        <taxon>Streptomyces</taxon>
    </lineage>
</organism>